<dbReference type="GO" id="GO:0007165">
    <property type="term" value="P:signal transduction"/>
    <property type="evidence" value="ECO:0007669"/>
    <property type="project" value="InterPro"/>
</dbReference>
<dbReference type="EMBL" id="JAWXYG010000001">
    <property type="protein sequence ID" value="KAK4285143.1"/>
    <property type="molecule type" value="Genomic_DNA"/>
</dbReference>
<dbReference type="Proteomes" id="UP001293593">
    <property type="component" value="Unassembled WGS sequence"/>
</dbReference>
<dbReference type="PROSITE" id="PS50104">
    <property type="entry name" value="TIR"/>
    <property type="match status" value="1"/>
</dbReference>
<evidence type="ECO:0000256" key="3">
    <source>
        <dbReference type="ARBA" id="ARBA00023027"/>
    </source>
</evidence>
<feature type="domain" description="TIR" evidence="5">
    <location>
        <begin position="47"/>
        <end position="126"/>
    </location>
</feature>
<comment type="caution">
    <text evidence="6">The sequence shown here is derived from an EMBL/GenBank/DDBJ whole genome shotgun (WGS) entry which is preliminary data.</text>
</comment>
<evidence type="ECO:0000256" key="2">
    <source>
        <dbReference type="ARBA" id="ARBA00022801"/>
    </source>
</evidence>
<dbReference type="InterPro" id="IPR035897">
    <property type="entry name" value="Toll_tir_struct_dom_sf"/>
</dbReference>
<dbReference type="Gene3D" id="3.40.50.10140">
    <property type="entry name" value="Toll/interleukin-1 receptor homology (TIR) domain"/>
    <property type="match status" value="1"/>
</dbReference>
<dbReference type="AlphaFoldDB" id="A0AAE1N801"/>
<sequence length="126" mass="14274">MQIRKPCSYISLSEAIKISPKAQRSSRLNGYRHKEIFINGSSSSPSRPIHVYLSFRGDDETCKFTDVLWAALETNNLNTFLGDKKLDPADSIFLPRHFLKAIQQSNISVVVFSKSHASSIWCLEEL</sequence>
<keyword evidence="3" id="KW-0520">NAD</keyword>
<proteinExistence type="predicted"/>
<evidence type="ECO:0000256" key="1">
    <source>
        <dbReference type="ARBA" id="ARBA00011982"/>
    </source>
</evidence>
<dbReference type="Pfam" id="PF01582">
    <property type="entry name" value="TIR"/>
    <property type="match status" value="1"/>
</dbReference>
<evidence type="ECO:0000256" key="4">
    <source>
        <dbReference type="ARBA" id="ARBA00047304"/>
    </source>
</evidence>
<comment type="catalytic activity">
    <reaction evidence="4">
        <text>NAD(+) + H2O = ADP-D-ribose + nicotinamide + H(+)</text>
        <dbReference type="Rhea" id="RHEA:16301"/>
        <dbReference type="ChEBI" id="CHEBI:15377"/>
        <dbReference type="ChEBI" id="CHEBI:15378"/>
        <dbReference type="ChEBI" id="CHEBI:17154"/>
        <dbReference type="ChEBI" id="CHEBI:57540"/>
        <dbReference type="ChEBI" id="CHEBI:57967"/>
        <dbReference type="EC" id="3.2.2.6"/>
    </reaction>
    <physiologicalReaction direction="left-to-right" evidence="4">
        <dbReference type="Rhea" id="RHEA:16302"/>
    </physiologicalReaction>
</comment>
<keyword evidence="7" id="KW-1185">Reference proteome</keyword>
<evidence type="ECO:0000259" key="5">
    <source>
        <dbReference type="PROSITE" id="PS50104"/>
    </source>
</evidence>
<dbReference type="InterPro" id="IPR000157">
    <property type="entry name" value="TIR_dom"/>
</dbReference>
<gene>
    <name evidence="6" type="ORF">QN277_001881</name>
</gene>
<reference evidence="6" key="1">
    <citation type="submission" date="2023-10" db="EMBL/GenBank/DDBJ databases">
        <title>Chromosome-level genome of the transformable northern wattle, Acacia crassicarpa.</title>
        <authorList>
            <person name="Massaro I."/>
            <person name="Sinha N.R."/>
            <person name="Poethig S."/>
            <person name="Leichty A.R."/>
        </authorList>
    </citation>
    <scope>NUCLEOTIDE SEQUENCE</scope>
    <source>
        <strain evidence="6">Acra3RX</strain>
        <tissue evidence="6">Leaf</tissue>
    </source>
</reference>
<organism evidence="6 7">
    <name type="scientific">Acacia crassicarpa</name>
    <name type="common">northern wattle</name>
    <dbReference type="NCBI Taxonomy" id="499986"/>
    <lineage>
        <taxon>Eukaryota</taxon>
        <taxon>Viridiplantae</taxon>
        <taxon>Streptophyta</taxon>
        <taxon>Embryophyta</taxon>
        <taxon>Tracheophyta</taxon>
        <taxon>Spermatophyta</taxon>
        <taxon>Magnoliopsida</taxon>
        <taxon>eudicotyledons</taxon>
        <taxon>Gunneridae</taxon>
        <taxon>Pentapetalae</taxon>
        <taxon>rosids</taxon>
        <taxon>fabids</taxon>
        <taxon>Fabales</taxon>
        <taxon>Fabaceae</taxon>
        <taxon>Caesalpinioideae</taxon>
        <taxon>mimosoid clade</taxon>
        <taxon>Acacieae</taxon>
        <taxon>Acacia</taxon>
    </lineage>
</organism>
<dbReference type="GO" id="GO:0061809">
    <property type="term" value="F:NAD+ nucleosidase activity, cyclic ADP-ribose generating"/>
    <property type="evidence" value="ECO:0007669"/>
    <property type="project" value="UniProtKB-EC"/>
</dbReference>
<dbReference type="EC" id="3.2.2.6" evidence="1"/>
<name>A0AAE1N801_9FABA</name>
<dbReference type="PANTHER" id="PTHR32009">
    <property type="entry name" value="TMV RESISTANCE PROTEIN N-LIKE"/>
    <property type="match status" value="1"/>
</dbReference>
<evidence type="ECO:0000313" key="7">
    <source>
        <dbReference type="Proteomes" id="UP001293593"/>
    </source>
</evidence>
<evidence type="ECO:0000313" key="6">
    <source>
        <dbReference type="EMBL" id="KAK4285143.1"/>
    </source>
</evidence>
<dbReference type="PANTHER" id="PTHR32009:SF39">
    <property type="entry name" value="TIR DOMAIN-CONTAINING PROTEIN"/>
    <property type="match status" value="1"/>
</dbReference>
<protein>
    <recommendedName>
        <fullName evidence="1">ADP-ribosyl cyclase/cyclic ADP-ribose hydrolase</fullName>
        <ecNumber evidence="1">3.2.2.6</ecNumber>
    </recommendedName>
</protein>
<keyword evidence="2" id="KW-0378">Hydrolase</keyword>
<dbReference type="SUPFAM" id="SSF52200">
    <property type="entry name" value="Toll/Interleukin receptor TIR domain"/>
    <property type="match status" value="1"/>
</dbReference>
<accession>A0AAE1N801</accession>